<feature type="non-terminal residue" evidence="1">
    <location>
        <position position="289"/>
    </location>
</feature>
<accession>A0A3B0VPN6</accession>
<sequence>MKLLITLIIAGISTLIPTHIYASKSIKDFPEAYAGLGQSAYHLIELNRSKSSQLSFKLDGVTVPIQLSATNSFNKSSSSISFTQAIPNGSISATQGNNSLFGQMHLNDKHYILTTNQAGIWAVELPSSGLSFNDCGFDHNEQLIDQKLNSSALNKTSTKAAGTIIDVLMIYDQAIADRYPGDLLQTRVDQYFNVSNQTYANSAIDLAIRQVGLEQVGYDFNDSNQGLRDSMQQTLNFGIGAQGLENLPQLYDQTGADLIIFLRTHNIETRGSCGIAFFPRQSSGNNFAP</sequence>
<dbReference type="EMBL" id="UOFA01000140">
    <property type="protein sequence ID" value="VAW44841.1"/>
    <property type="molecule type" value="Genomic_DNA"/>
</dbReference>
<gene>
    <name evidence="1" type="ORF">MNBD_GAMMA02-288</name>
</gene>
<dbReference type="AlphaFoldDB" id="A0A3B0VPN6"/>
<organism evidence="1">
    <name type="scientific">hydrothermal vent metagenome</name>
    <dbReference type="NCBI Taxonomy" id="652676"/>
    <lineage>
        <taxon>unclassified sequences</taxon>
        <taxon>metagenomes</taxon>
        <taxon>ecological metagenomes</taxon>
    </lineage>
</organism>
<name>A0A3B0VPN6_9ZZZZ</name>
<protein>
    <submittedName>
        <fullName evidence="1">Uncharacterized protein</fullName>
    </submittedName>
</protein>
<proteinExistence type="predicted"/>
<reference evidence="1" key="1">
    <citation type="submission" date="2018-06" db="EMBL/GenBank/DDBJ databases">
        <authorList>
            <person name="Zhirakovskaya E."/>
        </authorList>
    </citation>
    <scope>NUCLEOTIDE SEQUENCE</scope>
</reference>
<evidence type="ECO:0000313" key="1">
    <source>
        <dbReference type="EMBL" id="VAW44841.1"/>
    </source>
</evidence>